<evidence type="ECO:0000313" key="2">
    <source>
        <dbReference type="EMBL" id="ATB30023.1"/>
    </source>
</evidence>
<dbReference type="KEGG" id="mbd:MEBOL_003478"/>
<dbReference type="PROSITE" id="PS51257">
    <property type="entry name" value="PROKAR_LIPOPROTEIN"/>
    <property type="match status" value="1"/>
</dbReference>
<evidence type="ECO:0000256" key="1">
    <source>
        <dbReference type="SAM" id="MobiDB-lite"/>
    </source>
</evidence>
<dbReference type="EMBL" id="CP022163">
    <property type="protein sequence ID" value="ATB30023.1"/>
    <property type="molecule type" value="Genomic_DNA"/>
</dbReference>
<reference evidence="2 3" key="1">
    <citation type="submission" date="2017-06" db="EMBL/GenBank/DDBJ databases">
        <authorList>
            <person name="Kim H.J."/>
            <person name="Triplett B.A."/>
        </authorList>
    </citation>
    <scope>NUCLEOTIDE SEQUENCE [LARGE SCALE GENOMIC DNA]</scope>
    <source>
        <strain evidence="2 3">DSM 14713</strain>
    </source>
</reference>
<organism evidence="2 3">
    <name type="scientific">Melittangium boletus DSM 14713</name>
    <dbReference type="NCBI Taxonomy" id="1294270"/>
    <lineage>
        <taxon>Bacteria</taxon>
        <taxon>Pseudomonadati</taxon>
        <taxon>Myxococcota</taxon>
        <taxon>Myxococcia</taxon>
        <taxon>Myxococcales</taxon>
        <taxon>Cystobacterineae</taxon>
        <taxon>Archangiaceae</taxon>
        <taxon>Melittangium</taxon>
    </lineage>
</organism>
<gene>
    <name evidence="2" type="ORF">MEBOL_003478</name>
</gene>
<sequence>MRMRIPTLTLIVLAASCVRSPFPSSVPVEDDQSVVFPSFLAQPSTAVGEPGKHYAWDGELLRAVLIATNDFLPYRTRNVPCHRQLEAQRYHVIREGDVIFVYIYEDENYCGGGYVALDSGVKYAISSDGRILRRVFDGQPEQHLDESNPDGGVPAKPGVVPGYEPVESNPPEDVSPAPVSGQDGGIPVDGGVSSSPWTSGLDGGG</sequence>
<proteinExistence type="predicted"/>
<protein>
    <recommendedName>
        <fullName evidence="4">Lipoprotein</fullName>
    </recommendedName>
</protein>
<accession>A0A250IFL3</accession>
<feature type="compositionally biased region" description="Low complexity" evidence="1">
    <location>
        <begin position="149"/>
        <end position="162"/>
    </location>
</feature>
<keyword evidence="3" id="KW-1185">Reference proteome</keyword>
<evidence type="ECO:0008006" key="4">
    <source>
        <dbReference type="Google" id="ProtNLM"/>
    </source>
</evidence>
<evidence type="ECO:0000313" key="3">
    <source>
        <dbReference type="Proteomes" id="UP000217289"/>
    </source>
</evidence>
<name>A0A250IFL3_9BACT</name>
<dbReference type="Proteomes" id="UP000217289">
    <property type="component" value="Chromosome"/>
</dbReference>
<feature type="region of interest" description="Disordered" evidence="1">
    <location>
        <begin position="141"/>
        <end position="205"/>
    </location>
</feature>
<dbReference type="AlphaFoldDB" id="A0A250IFL3"/>